<dbReference type="PANTHER" id="PTHR43833">
    <property type="entry name" value="POTASSIUM CHANNEL PROTEIN 2-RELATED-RELATED"/>
    <property type="match status" value="1"/>
</dbReference>
<dbReference type="InterPro" id="IPR036291">
    <property type="entry name" value="NAD(P)-bd_dom_sf"/>
</dbReference>
<dbReference type="SUPFAM" id="SSF116726">
    <property type="entry name" value="TrkA C-terminal domain-like"/>
    <property type="match status" value="1"/>
</dbReference>
<dbReference type="RefSeq" id="WP_109621062.1">
    <property type="nucleotide sequence ID" value="NZ_QGDO01000006.1"/>
</dbReference>
<dbReference type="PROSITE" id="PS51201">
    <property type="entry name" value="RCK_N"/>
    <property type="match status" value="1"/>
</dbReference>
<proteinExistence type="predicted"/>
<dbReference type="GO" id="GO:0006813">
    <property type="term" value="P:potassium ion transport"/>
    <property type="evidence" value="ECO:0007669"/>
    <property type="project" value="InterPro"/>
</dbReference>
<organism evidence="2 3">
    <name type="scientific">Sediminitomix flava</name>
    <dbReference type="NCBI Taxonomy" id="379075"/>
    <lineage>
        <taxon>Bacteria</taxon>
        <taxon>Pseudomonadati</taxon>
        <taxon>Bacteroidota</taxon>
        <taxon>Cytophagia</taxon>
        <taxon>Cytophagales</taxon>
        <taxon>Flammeovirgaceae</taxon>
        <taxon>Sediminitomix</taxon>
    </lineage>
</organism>
<keyword evidence="3" id="KW-1185">Reference proteome</keyword>
<accession>A0A315Z865</accession>
<dbReference type="InterPro" id="IPR003148">
    <property type="entry name" value="RCK_N"/>
</dbReference>
<dbReference type="Proteomes" id="UP000245535">
    <property type="component" value="Unassembled WGS sequence"/>
</dbReference>
<dbReference type="EMBL" id="QGDO01000006">
    <property type="protein sequence ID" value="PWJ39226.1"/>
    <property type="molecule type" value="Genomic_DNA"/>
</dbReference>
<gene>
    <name evidence="2" type="ORF">BC781_106127</name>
</gene>
<name>A0A315Z865_SEDFL</name>
<protein>
    <submittedName>
        <fullName evidence="2">Trk system potassium uptake protein TrkA</fullName>
    </submittedName>
</protein>
<comment type="caution">
    <text evidence="2">The sequence shown here is derived from an EMBL/GenBank/DDBJ whole genome shotgun (WGS) entry which is preliminary data.</text>
</comment>
<sequence>MTQKFAVIGLGQFGSAVARKLSHEGAEVLAIDKNIDRIEIIKDEVAFAVALDSTDGKALKAQSVQDMDAVLVAIGENIEGLLLTVVQLLELNIKRIIARVVSPQQKIILDKLGVSEVISPEDAMGEAIAETLLNPHMHSFLSLPDNHQIADVSLPIRLIQKTVGELDFEENYNLELLAIKRTYETTKDGHRYRQQHLIKKIRSDIELEAQDELVIFGLDEDIETFLKVNS</sequence>
<evidence type="ECO:0000313" key="2">
    <source>
        <dbReference type="EMBL" id="PWJ39226.1"/>
    </source>
</evidence>
<evidence type="ECO:0000313" key="3">
    <source>
        <dbReference type="Proteomes" id="UP000245535"/>
    </source>
</evidence>
<feature type="domain" description="RCK N-terminal" evidence="1">
    <location>
        <begin position="2"/>
        <end position="124"/>
    </location>
</feature>
<dbReference type="Gene3D" id="3.40.50.720">
    <property type="entry name" value="NAD(P)-binding Rossmann-like Domain"/>
    <property type="match status" value="1"/>
</dbReference>
<dbReference type="Gene3D" id="3.30.70.1450">
    <property type="entry name" value="Regulator of K+ conductance, C-terminal domain"/>
    <property type="match status" value="1"/>
</dbReference>
<dbReference type="InterPro" id="IPR036721">
    <property type="entry name" value="RCK_C_sf"/>
</dbReference>
<dbReference type="Pfam" id="PF02254">
    <property type="entry name" value="TrkA_N"/>
    <property type="match status" value="1"/>
</dbReference>
<dbReference type="OrthoDB" id="9776294at2"/>
<dbReference type="SUPFAM" id="SSF51735">
    <property type="entry name" value="NAD(P)-binding Rossmann-fold domains"/>
    <property type="match status" value="1"/>
</dbReference>
<reference evidence="2 3" key="1">
    <citation type="submission" date="2018-03" db="EMBL/GenBank/DDBJ databases">
        <title>Genomic Encyclopedia of Archaeal and Bacterial Type Strains, Phase II (KMG-II): from individual species to whole genera.</title>
        <authorList>
            <person name="Goeker M."/>
        </authorList>
    </citation>
    <scope>NUCLEOTIDE SEQUENCE [LARGE SCALE GENOMIC DNA]</scope>
    <source>
        <strain evidence="2 3">DSM 28229</strain>
    </source>
</reference>
<evidence type="ECO:0000259" key="1">
    <source>
        <dbReference type="PROSITE" id="PS51201"/>
    </source>
</evidence>
<dbReference type="PANTHER" id="PTHR43833:SF7">
    <property type="entry name" value="KTR SYSTEM POTASSIUM UPTAKE PROTEIN C"/>
    <property type="match status" value="1"/>
</dbReference>
<dbReference type="AlphaFoldDB" id="A0A315Z865"/>
<dbReference type="InterPro" id="IPR050721">
    <property type="entry name" value="Trk_Ktr_HKT_K-transport"/>
</dbReference>